<name>A0A9L0S6Q6_HORSE</name>
<dbReference type="Pfam" id="PF17490">
    <property type="entry name" value="Tnp_22_dsRBD"/>
    <property type="match status" value="1"/>
</dbReference>
<evidence type="ECO:0000256" key="1">
    <source>
        <dbReference type="ARBA" id="ARBA00061640"/>
    </source>
</evidence>
<feature type="domain" description="L1 transposable element dsRBD-like" evidence="3">
    <location>
        <begin position="246"/>
        <end position="308"/>
    </location>
</feature>
<sequence>MCKNCCSSIQQFIKAPDQKENNKHTELCPEDLEMCKLSENAFRIGIVKKLNEVKGNIEKQVNEFWSYFTKEIGTIKKNQSEILEIKNAMDHIKQNTDSLNACVDTIEEKISIIEDRQVQWLQTEENRELRIKITEENLPEIADSIRKCNLRIIGIPEGMGKENSAKSVLNDIIADNFTNLEIEREMCVEEAFRSPRFVNVKRPTARHIVVKTAKMNDKVRIIRAARQKKITYKGTPHRLSVDFSTETLQVRSDWNDILKTLKDKNLQPRIGYPAKISFRYEGEIKSFPDKQKLREFAATRPPPAEILKKVLIPE</sequence>
<dbReference type="Ensembl" id="ENSECAT00000095022.1">
    <property type="protein sequence ID" value="ENSECAP00000070572.1"/>
    <property type="gene ID" value="ENSECAG00000054560.1"/>
</dbReference>
<proteinExistence type="inferred from homology"/>
<dbReference type="GO" id="GO:0003727">
    <property type="term" value="F:single-stranded RNA binding"/>
    <property type="evidence" value="ECO:0000318"/>
    <property type="project" value="GO_Central"/>
</dbReference>
<protein>
    <recommendedName>
        <fullName evidence="6">L1 transposable element RRM domain-containing protein</fullName>
    </recommendedName>
</protein>
<evidence type="ECO:0000313" key="5">
    <source>
        <dbReference type="Proteomes" id="UP000002281"/>
    </source>
</evidence>
<dbReference type="Pfam" id="PF02994">
    <property type="entry name" value="Transposase_22"/>
    <property type="match status" value="1"/>
</dbReference>
<reference evidence="4 5" key="1">
    <citation type="journal article" date="2009" name="Science">
        <title>Genome sequence, comparative analysis, and population genetics of the domestic horse.</title>
        <authorList>
            <consortium name="Broad Institute Genome Sequencing Platform"/>
            <consortium name="Broad Institute Whole Genome Assembly Team"/>
            <person name="Wade C.M."/>
            <person name="Giulotto E."/>
            <person name="Sigurdsson S."/>
            <person name="Zoli M."/>
            <person name="Gnerre S."/>
            <person name="Imsland F."/>
            <person name="Lear T.L."/>
            <person name="Adelson D.L."/>
            <person name="Bailey E."/>
            <person name="Bellone R.R."/>
            <person name="Bloecker H."/>
            <person name="Distl O."/>
            <person name="Edgar R.C."/>
            <person name="Garber M."/>
            <person name="Leeb T."/>
            <person name="Mauceli E."/>
            <person name="MacLeod J.N."/>
            <person name="Penedo M.C.T."/>
            <person name="Raison J.M."/>
            <person name="Sharpe T."/>
            <person name="Vogel J."/>
            <person name="Andersson L."/>
            <person name="Antczak D.F."/>
            <person name="Biagi T."/>
            <person name="Binns M.M."/>
            <person name="Chowdhary B.P."/>
            <person name="Coleman S.J."/>
            <person name="Della Valle G."/>
            <person name="Fryc S."/>
            <person name="Guerin G."/>
            <person name="Hasegawa T."/>
            <person name="Hill E.W."/>
            <person name="Jurka J."/>
            <person name="Kiialainen A."/>
            <person name="Lindgren G."/>
            <person name="Liu J."/>
            <person name="Magnani E."/>
            <person name="Mickelson J.R."/>
            <person name="Murray J."/>
            <person name="Nergadze S.G."/>
            <person name="Onofrio R."/>
            <person name="Pedroni S."/>
            <person name="Piras M.F."/>
            <person name="Raudsepp T."/>
            <person name="Rocchi M."/>
            <person name="Roeed K.H."/>
            <person name="Ryder O.A."/>
            <person name="Searle S."/>
            <person name="Skow L."/>
            <person name="Swinburne J.E."/>
            <person name="Syvaenen A.C."/>
            <person name="Tozaki T."/>
            <person name="Valberg S.J."/>
            <person name="Vaudin M."/>
            <person name="White J.R."/>
            <person name="Zody M.C."/>
            <person name="Lander E.S."/>
            <person name="Lindblad-Toh K."/>
        </authorList>
    </citation>
    <scope>NUCLEOTIDE SEQUENCE [LARGE SCALE GENOMIC DNA]</scope>
    <source>
        <strain evidence="4 5">Thoroughbred</strain>
    </source>
</reference>
<dbReference type="InterPro" id="IPR004244">
    <property type="entry name" value="Transposase_22"/>
</dbReference>
<dbReference type="GO" id="GO:1990904">
    <property type="term" value="C:ribonucleoprotein complex"/>
    <property type="evidence" value="ECO:0000318"/>
    <property type="project" value="GO_Central"/>
</dbReference>
<evidence type="ECO:0000259" key="2">
    <source>
        <dbReference type="Pfam" id="PF02994"/>
    </source>
</evidence>
<dbReference type="Gene3D" id="3.30.70.1820">
    <property type="entry name" value="L1 transposable element, RRM domain"/>
    <property type="match status" value="1"/>
</dbReference>
<feature type="domain" description="L1 transposable element RRM" evidence="2">
    <location>
        <begin position="148"/>
        <end position="242"/>
    </location>
</feature>
<dbReference type="Gene3D" id="3.30.250.20">
    <property type="entry name" value="L1 transposable element, C-terminal domain"/>
    <property type="match status" value="1"/>
</dbReference>
<dbReference type="GO" id="GO:0032197">
    <property type="term" value="P:retrotransposition"/>
    <property type="evidence" value="ECO:0000318"/>
    <property type="project" value="GO_Central"/>
</dbReference>
<dbReference type="InterPro" id="IPR042566">
    <property type="entry name" value="L1_C"/>
</dbReference>
<comment type="similarity">
    <text evidence="1">Belongs to the transposase 22 family.</text>
</comment>
<evidence type="ECO:0000259" key="3">
    <source>
        <dbReference type="Pfam" id="PF17490"/>
    </source>
</evidence>
<dbReference type="PANTHER" id="PTHR11505">
    <property type="entry name" value="L1 TRANSPOSABLE ELEMENT-RELATED"/>
    <property type="match status" value="1"/>
</dbReference>
<dbReference type="Proteomes" id="UP000002281">
    <property type="component" value="Chromosome 7"/>
</dbReference>
<dbReference type="Gene3D" id="1.20.5.390">
    <property type="entry name" value="L1 transposable element, trimerization domain"/>
    <property type="match status" value="1"/>
</dbReference>
<reference evidence="4" key="2">
    <citation type="submission" date="2025-08" db="UniProtKB">
        <authorList>
            <consortium name="Ensembl"/>
        </authorList>
    </citation>
    <scope>IDENTIFICATION</scope>
    <source>
        <strain evidence="4">Thoroughbred</strain>
    </source>
</reference>
<evidence type="ECO:0008006" key="6">
    <source>
        <dbReference type="Google" id="ProtNLM"/>
    </source>
</evidence>
<dbReference type="InterPro" id="IPR035300">
    <property type="entry name" value="L1_dsRBD"/>
</dbReference>
<accession>A0A9L0S6Q6</accession>
<evidence type="ECO:0000313" key="4">
    <source>
        <dbReference type="Ensembl" id="ENSECAP00000070572.1"/>
    </source>
</evidence>
<keyword evidence="5" id="KW-1185">Reference proteome</keyword>
<reference evidence="4" key="3">
    <citation type="submission" date="2025-09" db="UniProtKB">
        <authorList>
            <consortium name="Ensembl"/>
        </authorList>
    </citation>
    <scope>IDENTIFICATION</scope>
    <source>
        <strain evidence="4">Thoroughbred</strain>
    </source>
</reference>
<dbReference type="AlphaFoldDB" id="A0A9L0S6Q6"/>
<dbReference type="GeneTree" id="ENSGT01150000286982"/>
<dbReference type="FunFam" id="3.30.70.1820:FF:000002">
    <property type="entry name" value="LINE-1 retrotransposable element ORF1 protein"/>
    <property type="match status" value="1"/>
</dbReference>
<organism evidence="4 5">
    <name type="scientific">Equus caballus</name>
    <name type="common">Horse</name>
    <dbReference type="NCBI Taxonomy" id="9796"/>
    <lineage>
        <taxon>Eukaryota</taxon>
        <taxon>Metazoa</taxon>
        <taxon>Chordata</taxon>
        <taxon>Craniata</taxon>
        <taxon>Vertebrata</taxon>
        <taxon>Euteleostomi</taxon>
        <taxon>Mammalia</taxon>
        <taxon>Eutheria</taxon>
        <taxon>Laurasiatheria</taxon>
        <taxon>Perissodactyla</taxon>
        <taxon>Equidae</taxon>
        <taxon>Equus</taxon>
    </lineage>
</organism>
<dbReference type="InterPro" id="IPR043636">
    <property type="entry name" value="L1_RRM_dom"/>
</dbReference>